<evidence type="ECO:0000256" key="4">
    <source>
        <dbReference type="ARBA" id="ARBA00023163"/>
    </source>
</evidence>
<protein>
    <submittedName>
        <fullName evidence="7">WHG domain-containing protein</fullName>
    </submittedName>
</protein>
<evidence type="ECO:0000256" key="2">
    <source>
        <dbReference type="ARBA" id="ARBA00023015"/>
    </source>
</evidence>
<evidence type="ECO:0000313" key="7">
    <source>
        <dbReference type="EMBL" id="MCG3417607.1"/>
    </source>
</evidence>
<dbReference type="InterPro" id="IPR036271">
    <property type="entry name" value="Tet_transcr_reg_TetR-rel_C_sf"/>
</dbReference>
<evidence type="ECO:0000259" key="6">
    <source>
        <dbReference type="PROSITE" id="PS50977"/>
    </source>
</evidence>
<evidence type="ECO:0000313" key="8">
    <source>
        <dbReference type="Proteomes" id="UP001199631"/>
    </source>
</evidence>
<dbReference type="PANTHER" id="PTHR43479">
    <property type="entry name" value="ACREF/ENVCD OPERON REPRESSOR-RELATED"/>
    <property type="match status" value="1"/>
</dbReference>
<dbReference type="Pfam" id="PF13305">
    <property type="entry name" value="TetR_C_33"/>
    <property type="match status" value="1"/>
</dbReference>
<dbReference type="InterPro" id="IPR009057">
    <property type="entry name" value="Homeodomain-like_sf"/>
</dbReference>
<name>A0AAW5AYX0_9BACI</name>
<keyword evidence="8" id="KW-1185">Reference proteome</keyword>
<dbReference type="AlphaFoldDB" id="A0AAW5AYX0"/>
<dbReference type="GO" id="GO:0003677">
    <property type="term" value="F:DNA binding"/>
    <property type="evidence" value="ECO:0007669"/>
    <property type="project" value="UniProtKB-UniRule"/>
</dbReference>
<dbReference type="SUPFAM" id="SSF48498">
    <property type="entry name" value="Tetracyclin repressor-like, C-terminal domain"/>
    <property type="match status" value="1"/>
</dbReference>
<gene>
    <name evidence="7" type="ORF">K3T81_00475</name>
</gene>
<dbReference type="SUPFAM" id="SSF46689">
    <property type="entry name" value="Homeodomain-like"/>
    <property type="match status" value="1"/>
</dbReference>
<reference evidence="7 8" key="1">
    <citation type="journal article" date="2022" name="Evol. Bioinform. Online">
        <title>Draft Genome Sequence of Oceanobacillus jordanicus Strain GSFE11, a Halotolerant Plant Growth-Promoting Bacterial Endophyte Isolated From the Jordan Valley.</title>
        <authorList>
            <person name="Alhindi T."/>
            <person name="Albdaiwi R."/>
        </authorList>
    </citation>
    <scope>NUCLEOTIDE SEQUENCE [LARGE SCALE GENOMIC DNA]</scope>
    <source>
        <strain evidence="7 8">GSFE11</strain>
    </source>
</reference>
<accession>A0AAW5AYX0</accession>
<dbReference type="InterPro" id="IPR050624">
    <property type="entry name" value="HTH-type_Tx_Regulator"/>
</dbReference>
<keyword evidence="1" id="KW-0678">Repressor</keyword>
<evidence type="ECO:0000256" key="5">
    <source>
        <dbReference type="PROSITE-ProRule" id="PRU00335"/>
    </source>
</evidence>
<feature type="DNA-binding region" description="H-T-H motif" evidence="5">
    <location>
        <begin position="29"/>
        <end position="48"/>
    </location>
</feature>
<dbReference type="InterPro" id="IPR025996">
    <property type="entry name" value="MT1864/Rv1816-like_C"/>
</dbReference>
<keyword evidence="2" id="KW-0805">Transcription regulation</keyword>
<dbReference type="Gene3D" id="1.10.10.60">
    <property type="entry name" value="Homeodomain-like"/>
    <property type="match status" value="1"/>
</dbReference>
<sequence length="187" mass="20824">MSPIPGLNKQKLVEAAIELANQGGMEAVTMHALAKKLEVRPPSLYNHIKSLEDLRQQLASVAIIDLYNNMEKVAKGKEALEAISAISKAYIAFAHKYPGLYEATLIKSDNSILVVKETGDKMVQLFKELLAVYHLDEKETIHHIRGLRSILHGFATLEQKTGFGIPININESLEYVLHTYFNGIKKG</sequence>
<feature type="domain" description="HTH tetR-type" evidence="6">
    <location>
        <begin position="6"/>
        <end position="66"/>
    </location>
</feature>
<dbReference type="Pfam" id="PF00440">
    <property type="entry name" value="TetR_N"/>
    <property type="match status" value="1"/>
</dbReference>
<comment type="caution">
    <text evidence="7">The sequence shown here is derived from an EMBL/GenBank/DDBJ whole genome shotgun (WGS) entry which is preliminary data.</text>
</comment>
<keyword evidence="4" id="KW-0804">Transcription</keyword>
<keyword evidence="3 5" id="KW-0238">DNA-binding</keyword>
<dbReference type="PROSITE" id="PS50977">
    <property type="entry name" value="HTH_TETR_2"/>
    <property type="match status" value="1"/>
</dbReference>
<dbReference type="Proteomes" id="UP001199631">
    <property type="component" value="Unassembled WGS sequence"/>
</dbReference>
<dbReference type="RefSeq" id="WP_238017416.1">
    <property type="nucleotide sequence ID" value="NZ_JAIFZM010000001.1"/>
</dbReference>
<organism evidence="7 8">
    <name type="scientific">Oceanobacillus jordanicus</name>
    <dbReference type="NCBI Taxonomy" id="2867266"/>
    <lineage>
        <taxon>Bacteria</taxon>
        <taxon>Bacillati</taxon>
        <taxon>Bacillota</taxon>
        <taxon>Bacilli</taxon>
        <taxon>Bacillales</taxon>
        <taxon>Bacillaceae</taxon>
        <taxon>Oceanobacillus</taxon>
    </lineage>
</organism>
<dbReference type="InterPro" id="IPR001647">
    <property type="entry name" value="HTH_TetR"/>
</dbReference>
<evidence type="ECO:0000256" key="3">
    <source>
        <dbReference type="ARBA" id="ARBA00023125"/>
    </source>
</evidence>
<dbReference type="EMBL" id="JAIFZM010000001">
    <property type="protein sequence ID" value="MCG3417607.1"/>
    <property type="molecule type" value="Genomic_DNA"/>
</dbReference>
<proteinExistence type="predicted"/>
<dbReference type="Gene3D" id="1.10.357.10">
    <property type="entry name" value="Tetracycline Repressor, domain 2"/>
    <property type="match status" value="1"/>
</dbReference>
<dbReference type="PANTHER" id="PTHR43479:SF11">
    <property type="entry name" value="ACREF_ENVCD OPERON REPRESSOR-RELATED"/>
    <property type="match status" value="1"/>
</dbReference>
<evidence type="ECO:0000256" key="1">
    <source>
        <dbReference type="ARBA" id="ARBA00022491"/>
    </source>
</evidence>